<name>A0ACA9N9Y7_9GLOM</name>
<gene>
    <name evidence="1" type="ORF">DHETER_LOCUS8666</name>
</gene>
<evidence type="ECO:0000313" key="1">
    <source>
        <dbReference type="EMBL" id="CAG8637236.1"/>
    </source>
</evidence>
<evidence type="ECO:0000313" key="2">
    <source>
        <dbReference type="Proteomes" id="UP000789702"/>
    </source>
</evidence>
<keyword evidence="2" id="KW-1185">Reference proteome</keyword>
<sequence>INFTIKHCISEKKYQKPKEEERRLTDNVRRVNYLEYKENELYIVDKRKQQVQSDILDKRPRLQPELKWDAYQGNLEYNSLINEKLSTESTFKGIDLEYMEPLNVSANEVERAANKK</sequence>
<comment type="caution">
    <text evidence="1">The sequence shown here is derived from an EMBL/GenBank/DDBJ whole genome shotgun (WGS) entry which is preliminary data.</text>
</comment>
<feature type="non-terminal residue" evidence="1">
    <location>
        <position position="1"/>
    </location>
</feature>
<accession>A0ACA9N9Y7</accession>
<dbReference type="EMBL" id="CAJVPU010014072">
    <property type="protein sequence ID" value="CAG8637236.1"/>
    <property type="molecule type" value="Genomic_DNA"/>
</dbReference>
<protein>
    <submittedName>
        <fullName evidence="1">2041_t:CDS:1</fullName>
    </submittedName>
</protein>
<feature type="non-terminal residue" evidence="1">
    <location>
        <position position="116"/>
    </location>
</feature>
<reference evidence="1" key="1">
    <citation type="submission" date="2021-06" db="EMBL/GenBank/DDBJ databases">
        <authorList>
            <person name="Kallberg Y."/>
            <person name="Tangrot J."/>
            <person name="Rosling A."/>
        </authorList>
    </citation>
    <scope>NUCLEOTIDE SEQUENCE</scope>
    <source>
        <strain evidence="1">IL203A</strain>
    </source>
</reference>
<organism evidence="1 2">
    <name type="scientific">Dentiscutata heterogama</name>
    <dbReference type="NCBI Taxonomy" id="1316150"/>
    <lineage>
        <taxon>Eukaryota</taxon>
        <taxon>Fungi</taxon>
        <taxon>Fungi incertae sedis</taxon>
        <taxon>Mucoromycota</taxon>
        <taxon>Glomeromycotina</taxon>
        <taxon>Glomeromycetes</taxon>
        <taxon>Diversisporales</taxon>
        <taxon>Gigasporaceae</taxon>
        <taxon>Dentiscutata</taxon>
    </lineage>
</organism>
<dbReference type="Proteomes" id="UP000789702">
    <property type="component" value="Unassembled WGS sequence"/>
</dbReference>
<proteinExistence type="predicted"/>